<gene>
    <name evidence="6" type="ORF">AMSG_02630</name>
</gene>
<dbReference type="GO" id="GO:0016787">
    <property type="term" value="F:hydrolase activity"/>
    <property type="evidence" value="ECO:0007669"/>
    <property type="project" value="UniProtKB-KW"/>
</dbReference>
<evidence type="ECO:0000256" key="1">
    <source>
        <dbReference type="ARBA" id="ARBA00022722"/>
    </source>
</evidence>
<evidence type="ECO:0000313" key="7">
    <source>
        <dbReference type="Proteomes" id="UP000054408"/>
    </source>
</evidence>
<organism evidence="6 7">
    <name type="scientific">Thecamonas trahens ATCC 50062</name>
    <dbReference type="NCBI Taxonomy" id="461836"/>
    <lineage>
        <taxon>Eukaryota</taxon>
        <taxon>Apusozoa</taxon>
        <taxon>Apusomonadida</taxon>
        <taxon>Apusomonadidae</taxon>
        <taxon>Thecamonas</taxon>
    </lineage>
</organism>
<dbReference type="Proteomes" id="UP000054408">
    <property type="component" value="Unassembled WGS sequence"/>
</dbReference>
<keyword evidence="1" id="KW-0540">Nuclease</keyword>
<dbReference type="Gene3D" id="2.40.50.90">
    <property type="match status" value="1"/>
</dbReference>
<evidence type="ECO:0000259" key="5">
    <source>
        <dbReference type="PROSITE" id="PS50830"/>
    </source>
</evidence>
<dbReference type="InterPro" id="IPR016071">
    <property type="entry name" value="Staphylococal_nuclease_OB-fold"/>
</dbReference>
<dbReference type="SMART" id="SM00318">
    <property type="entry name" value="SNc"/>
    <property type="match status" value="1"/>
</dbReference>
<evidence type="ECO:0000256" key="3">
    <source>
        <dbReference type="ARBA" id="ARBA00022801"/>
    </source>
</evidence>
<dbReference type="GO" id="GO:0004519">
    <property type="term" value="F:endonuclease activity"/>
    <property type="evidence" value="ECO:0007669"/>
    <property type="project" value="UniProtKB-KW"/>
</dbReference>
<feature type="non-terminal residue" evidence="6">
    <location>
        <position position="1"/>
    </location>
</feature>
<keyword evidence="2" id="KW-0255">Endonuclease</keyword>
<dbReference type="GeneID" id="25562292"/>
<name>A0A0L0D6C2_THETB</name>
<dbReference type="PANTHER" id="PTHR12302">
    <property type="entry name" value="EBNA2 BINDING PROTEIN P100"/>
    <property type="match status" value="1"/>
</dbReference>
<dbReference type="PROSITE" id="PS50830">
    <property type="entry name" value="TNASE_3"/>
    <property type="match status" value="1"/>
</dbReference>
<keyword evidence="3" id="KW-0378">Hydrolase</keyword>
<dbReference type="InterPro" id="IPR035437">
    <property type="entry name" value="SNase_OB-fold_sf"/>
</dbReference>
<reference evidence="6 7" key="1">
    <citation type="submission" date="2010-05" db="EMBL/GenBank/DDBJ databases">
        <title>The Genome Sequence of Thecamonas trahens ATCC 50062.</title>
        <authorList>
            <consortium name="The Broad Institute Genome Sequencing Platform"/>
            <person name="Russ C."/>
            <person name="Cuomo C."/>
            <person name="Shea T."/>
            <person name="Young S.K."/>
            <person name="Zeng Q."/>
            <person name="Koehrsen M."/>
            <person name="Haas B."/>
            <person name="Borodovsky M."/>
            <person name="Guigo R."/>
            <person name="Alvarado L."/>
            <person name="Berlin A."/>
            <person name="Bochicchio J."/>
            <person name="Borenstein D."/>
            <person name="Chapman S."/>
            <person name="Chen Z."/>
            <person name="Freedman E."/>
            <person name="Gellesch M."/>
            <person name="Goldberg J."/>
            <person name="Griggs A."/>
            <person name="Gujja S."/>
            <person name="Heilman E."/>
            <person name="Heiman D."/>
            <person name="Hepburn T."/>
            <person name="Howarth C."/>
            <person name="Jen D."/>
            <person name="Larson L."/>
            <person name="Mehta T."/>
            <person name="Park D."/>
            <person name="Pearson M."/>
            <person name="Roberts A."/>
            <person name="Saif S."/>
            <person name="Shenoy N."/>
            <person name="Sisk P."/>
            <person name="Stolte C."/>
            <person name="Sykes S."/>
            <person name="Thomson T."/>
            <person name="Walk T."/>
            <person name="White J."/>
            <person name="Yandava C."/>
            <person name="Burger G."/>
            <person name="Gray M.W."/>
            <person name="Holland P.W.H."/>
            <person name="King N."/>
            <person name="Lang F.B.F."/>
            <person name="Roger A.J."/>
            <person name="Ruiz-Trillo I."/>
            <person name="Lander E."/>
            <person name="Nusbaum C."/>
        </authorList>
    </citation>
    <scope>NUCLEOTIDE SEQUENCE [LARGE SCALE GENOMIC DNA]</scope>
    <source>
        <strain evidence="6 7">ATCC 50062</strain>
    </source>
</reference>
<proteinExistence type="predicted"/>
<dbReference type="RefSeq" id="XP_013759531.1">
    <property type="nucleotide sequence ID" value="XM_013904077.1"/>
</dbReference>
<accession>A0A0L0D6C2</accession>
<dbReference type="Pfam" id="PF00565">
    <property type="entry name" value="SNase"/>
    <property type="match status" value="1"/>
</dbReference>
<keyword evidence="7" id="KW-1185">Reference proteome</keyword>
<sequence length="342" mass="36648">LWNSAFGWGTRPLSPTSPGHRPGFNFAREDRGMAQAPSPTLFLATTHACAEGIRKAARAAHAVAVTRDAPLPTWLRDLARSTAYGLARLPRPVVQSADALAAQAGTVEGGSVMLDAGAAAVLALAAAGLAVLATRLVRRYPTAGSLPERAFSRNRVIRGRVVGVADGDNLRIYHQPPLLRWLTSGWTPDLTRKLGATTVHIRLAGIDAPEAPHFGRPGQPYAEEARAWLEAYALGKAVKVKLLKRDQYGRAVASVKVDRLSRASPVPLPALFPFAWWSDVSMALVDAGFADVYTSGGAEHDGQLEALESARDTARKRKRGMWRLGAAYVSPMEFKAKHNAAG</sequence>
<dbReference type="SUPFAM" id="SSF50199">
    <property type="entry name" value="Staphylococcal nuclease"/>
    <property type="match status" value="1"/>
</dbReference>
<evidence type="ECO:0000313" key="6">
    <source>
        <dbReference type="EMBL" id="KNC47606.1"/>
    </source>
</evidence>
<dbReference type="OMA" id="TTHACAE"/>
<dbReference type="PANTHER" id="PTHR12302:SF3">
    <property type="entry name" value="SERINE_THREONINE-PROTEIN KINASE 31"/>
    <property type="match status" value="1"/>
</dbReference>
<dbReference type="AlphaFoldDB" id="A0A0L0D6C2"/>
<dbReference type="GO" id="GO:0005737">
    <property type="term" value="C:cytoplasm"/>
    <property type="evidence" value="ECO:0007669"/>
    <property type="project" value="TreeGrafter"/>
</dbReference>
<dbReference type="OrthoDB" id="430293at2759"/>
<evidence type="ECO:0000256" key="2">
    <source>
        <dbReference type="ARBA" id="ARBA00022759"/>
    </source>
</evidence>
<dbReference type="EMBL" id="GL349447">
    <property type="protein sequence ID" value="KNC47606.1"/>
    <property type="molecule type" value="Genomic_DNA"/>
</dbReference>
<feature type="region of interest" description="Disordered" evidence="4">
    <location>
        <begin position="1"/>
        <end position="23"/>
    </location>
</feature>
<feature type="domain" description="TNase-like" evidence="5">
    <location>
        <begin position="155"/>
        <end position="324"/>
    </location>
</feature>
<evidence type="ECO:0000256" key="4">
    <source>
        <dbReference type="SAM" id="MobiDB-lite"/>
    </source>
</evidence>
<protein>
    <recommendedName>
        <fullName evidence="5">TNase-like domain-containing protein</fullName>
    </recommendedName>
</protein>
<dbReference type="STRING" id="461836.A0A0L0D6C2"/>